<keyword evidence="4" id="KW-0808">Transferase</keyword>
<evidence type="ECO:0000256" key="5">
    <source>
        <dbReference type="ARBA" id="ARBA00022695"/>
    </source>
</evidence>
<gene>
    <name evidence="16" type="ORF">CSSPTR1EN2_LOCUS21667</name>
</gene>
<evidence type="ECO:0000256" key="4">
    <source>
        <dbReference type="ARBA" id="ARBA00022679"/>
    </source>
</evidence>
<dbReference type="InterPro" id="IPR016130">
    <property type="entry name" value="Tyr_Pase_AS"/>
</dbReference>
<proteinExistence type="predicted"/>
<feature type="compositionally biased region" description="Basic and acidic residues" evidence="13">
    <location>
        <begin position="22"/>
        <end position="50"/>
    </location>
</feature>
<dbReference type="InterPro" id="IPR020422">
    <property type="entry name" value="TYR_PHOSPHATASE_DUAL_dom"/>
</dbReference>
<dbReference type="EC" id="2.7.7.50" evidence="2"/>
<feature type="region of interest" description="Disordered" evidence="13">
    <location>
        <begin position="1"/>
        <end position="79"/>
    </location>
</feature>
<dbReference type="Gene3D" id="2.40.50.140">
    <property type="entry name" value="Nucleic acid-binding proteins"/>
    <property type="match status" value="1"/>
</dbReference>
<keyword evidence="11" id="KW-0539">Nucleus</keyword>
<evidence type="ECO:0000256" key="1">
    <source>
        <dbReference type="ARBA" id="ARBA00004123"/>
    </source>
</evidence>
<dbReference type="InterPro" id="IPR051029">
    <property type="entry name" value="mRNA_Capping_Enz/RNA_Phosphat"/>
</dbReference>
<comment type="subcellular location">
    <subcellularLocation>
        <location evidence="1">Nucleus</location>
    </subcellularLocation>
</comment>
<dbReference type="Pfam" id="PF01331">
    <property type="entry name" value="mRNA_cap_enzyme"/>
    <property type="match status" value="1"/>
</dbReference>
<organism evidence="16 17">
    <name type="scientific">Sphagnum troendelagicum</name>
    <dbReference type="NCBI Taxonomy" id="128251"/>
    <lineage>
        <taxon>Eukaryota</taxon>
        <taxon>Viridiplantae</taxon>
        <taxon>Streptophyta</taxon>
        <taxon>Embryophyta</taxon>
        <taxon>Bryophyta</taxon>
        <taxon>Sphagnophytina</taxon>
        <taxon>Sphagnopsida</taxon>
        <taxon>Sphagnales</taxon>
        <taxon>Sphagnaceae</taxon>
        <taxon>Sphagnum</taxon>
    </lineage>
</organism>
<evidence type="ECO:0000256" key="11">
    <source>
        <dbReference type="ARBA" id="ARBA00023242"/>
    </source>
</evidence>
<dbReference type="SUPFAM" id="SSF52799">
    <property type="entry name" value="(Phosphotyrosine protein) phosphatases II"/>
    <property type="match status" value="1"/>
</dbReference>
<dbReference type="Proteomes" id="UP001497512">
    <property type="component" value="Chromosome 8"/>
</dbReference>
<keyword evidence="6" id="KW-0547">Nucleotide-binding</keyword>
<dbReference type="InterPro" id="IPR013846">
    <property type="entry name" value="mRNA_cap_enzyme_C"/>
</dbReference>
<dbReference type="PANTHER" id="PTHR10367">
    <property type="entry name" value="MRNA-CAPPING ENZYME"/>
    <property type="match status" value="1"/>
</dbReference>
<evidence type="ECO:0000256" key="8">
    <source>
        <dbReference type="ARBA" id="ARBA00022912"/>
    </source>
</evidence>
<sequence length="670" mass="77841">MEGGAIDLNMAPTSDEEEEERQESAVDTLRREREERKIRMKRQREQEPQKADVLPQAKKAAVDRRRDVGPLPEGWSDCPGAGEPIARLIPSKVPLGESFNELLEPGKRYSRAHVVRHQQALGRKVGLVIDLTNTSRYYNSNEWTKEGVKYVKVPCRGRNEVPDNELVNTFVHEVNRFLHQQQGKGAAANNKYVLVHCTHGHNRTGFMIVHYLMRTQCSSVAQALRMFAEARPPGIYKQDYIDKLFTFYHERKPQSLVCPSTPEWKRPATVDLNEVASTDQDDDDEDDGGLLAALQEVDPKPEMTNDDVLGDAIPEEHQRDMQKICYWALGVQVHVGGNLHFPGSQPVSLDRQNLQLLRQKYYYATWKADGTRYMMLITREGCYLIDRNFRFRRVQLRFPVKGSRGDTMAGTHHLTLLDGEMVIDKIKDGEYKRRYLIYDLMMLNQVSLAKLQFHERWKMIEKEVYEPRQQEEARNQDIYDFQAEPFRVRRKNFYMLSTTGKLLHNFIPKLSHEADGLIFQGWEDPYVPRTHEGLLKWKYAHMNSVDFVLKVSPTGTQYYLMLMEKGRLKQLENARVVFPEEEDVASMAGKVIECSYSPETGTWNFMRIRHDKETPNAFHVFRKVMGSIQDNITDEVLLEEINEIIRLPLYTQHMARDQQEAAQAAHARRR</sequence>
<evidence type="ECO:0000256" key="7">
    <source>
        <dbReference type="ARBA" id="ARBA00022801"/>
    </source>
</evidence>
<keyword evidence="5" id="KW-0548">Nucleotidyltransferase</keyword>
<comment type="catalytic activity">
    <reaction evidence="12">
        <text>a 5'-end diphospho-ribonucleoside in mRNA + GTP + H(+) = a 5'-end (5'-triphosphoguanosine)-ribonucleoside in mRNA + diphosphate</text>
        <dbReference type="Rhea" id="RHEA:67012"/>
        <dbReference type="Rhea" id="RHEA-COMP:17165"/>
        <dbReference type="Rhea" id="RHEA-COMP:17166"/>
        <dbReference type="ChEBI" id="CHEBI:15378"/>
        <dbReference type="ChEBI" id="CHEBI:33019"/>
        <dbReference type="ChEBI" id="CHEBI:37565"/>
        <dbReference type="ChEBI" id="CHEBI:167616"/>
        <dbReference type="ChEBI" id="CHEBI:167617"/>
        <dbReference type="EC" id="2.7.7.50"/>
    </reaction>
    <physiologicalReaction direction="left-to-right" evidence="12">
        <dbReference type="Rhea" id="RHEA:67013"/>
    </physiologicalReaction>
</comment>
<dbReference type="CDD" id="cd07895">
    <property type="entry name" value="Adenylation_mRNA_capping"/>
    <property type="match status" value="1"/>
</dbReference>
<dbReference type="PANTHER" id="PTHR10367:SF17">
    <property type="entry name" value="MRNA-CAPPING ENZYME"/>
    <property type="match status" value="1"/>
</dbReference>
<dbReference type="InterPro" id="IPR029021">
    <property type="entry name" value="Prot-tyrosine_phosphatase-like"/>
</dbReference>
<evidence type="ECO:0000259" key="15">
    <source>
        <dbReference type="PROSITE" id="PS50056"/>
    </source>
</evidence>
<feature type="domain" description="Tyrosine specific protein phosphatases" evidence="15">
    <location>
        <begin position="168"/>
        <end position="242"/>
    </location>
</feature>
<dbReference type="Gene3D" id="3.90.190.10">
    <property type="entry name" value="Protein tyrosine phosphatase superfamily"/>
    <property type="match status" value="1"/>
</dbReference>
<protein>
    <recommendedName>
        <fullName evidence="2">mRNA guanylyltransferase</fullName>
        <ecNumber evidence="2">2.7.7.50</ecNumber>
    </recommendedName>
</protein>
<feature type="domain" description="Tyrosine-protein phosphatase" evidence="14">
    <location>
        <begin position="98"/>
        <end position="254"/>
    </location>
</feature>
<dbReference type="InterPro" id="IPR017074">
    <property type="entry name" value="mRNA_cap_enz_bifunc"/>
</dbReference>
<dbReference type="Pfam" id="PF00782">
    <property type="entry name" value="DSPc"/>
    <property type="match status" value="1"/>
</dbReference>
<dbReference type="EMBL" id="OZ019900">
    <property type="protein sequence ID" value="CAK9233754.1"/>
    <property type="molecule type" value="Genomic_DNA"/>
</dbReference>
<dbReference type="InterPro" id="IPR000387">
    <property type="entry name" value="Tyr_Pase_dom"/>
</dbReference>
<evidence type="ECO:0000256" key="13">
    <source>
        <dbReference type="SAM" id="MobiDB-lite"/>
    </source>
</evidence>
<evidence type="ECO:0000256" key="6">
    <source>
        <dbReference type="ARBA" id="ARBA00022741"/>
    </source>
</evidence>
<dbReference type="Gene3D" id="3.30.470.30">
    <property type="entry name" value="DNA ligase/mRNA capping enzyme"/>
    <property type="match status" value="1"/>
</dbReference>
<evidence type="ECO:0000256" key="3">
    <source>
        <dbReference type="ARBA" id="ARBA00022664"/>
    </source>
</evidence>
<dbReference type="Pfam" id="PF03919">
    <property type="entry name" value="mRNA_cap_C"/>
    <property type="match status" value="1"/>
</dbReference>
<dbReference type="SUPFAM" id="SSF50249">
    <property type="entry name" value="Nucleic acid-binding proteins"/>
    <property type="match status" value="1"/>
</dbReference>
<keyword evidence="17" id="KW-1185">Reference proteome</keyword>
<keyword evidence="9" id="KW-0506">mRNA capping</keyword>
<dbReference type="InterPro" id="IPR000340">
    <property type="entry name" value="Dual-sp_phosphatase_cat-dom"/>
</dbReference>
<evidence type="ECO:0000256" key="12">
    <source>
        <dbReference type="ARBA" id="ARBA00044624"/>
    </source>
</evidence>
<dbReference type="PIRSF" id="PIRSF036958">
    <property type="entry name" value="mRNA_capping_HCE"/>
    <property type="match status" value="1"/>
</dbReference>
<evidence type="ECO:0000256" key="9">
    <source>
        <dbReference type="ARBA" id="ARBA00023042"/>
    </source>
</evidence>
<dbReference type="InterPro" id="IPR001339">
    <property type="entry name" value="mRNA_cap_enzyme_adenylation"/>
</dbReference>
<dbReference type="SUPFAM" id="SSF56091">
    <property type="entry name" value="DNA ligase/mRNA capping enzyme, catalytic domain"/>
    <property type="match status" value="1"/>
</dbReference>
<keyword evidence="8" id="KW-0904">Protein phosphatase</keyword>
<name>A0ABP0UYP4_9BRYO</name>
<evidence type="ECO:0000259" key="14">
    <source>
        <dbReference type="PROSITE" id="PS50054"/>
    </source>
</evidence>
<reference evidence="16" key="1">
    <citation type="submission" date="2024-02" db="EMBL/GenBank/DDBJ databases">
        <authorList>
            <consortium name="ELIXIR-Norway"/>
            <consortium name="Elixir Norway"/>
        </authorList>
    </citation>
    <scope>NUCLEOTIDE SEQUENCE</scope>
</reference>
<keyword evidence="10" id="KW-0342">GTP-binding</keyword>
<evidence type="ECO:0000256" key="10">
    <source>
        <dbReference type="ARBA" id="ARBA00023134"/>
    </source>
</evidence>
<dbReference type="PROSITE" id="PS00383">
    <property type="entry name" value="TYR_PHOSPHATASE_1"/>
    <property type="match status" value="1"/>
</dbReference>
<keyword evidence="7" id="KW-0378">Hydrolase</keyword>
<dbReference type="PROSITE" id="PS50056">
    <property type="entry name" value="TYR_PHOSPHATASE_2"/>
    <property type="match status" value="1"/>
</dbReference>
<evidence type="ECO:0000313" key="17">
    <source>
        <dbReference type="Proteomes" id="UP001497512"/>
    </source>
</evidence>
<accession>A0ABP0UYP4</accession>
<dbReference type="InterPro" id="IPR012340">
    <property type="entry name" value="NA-bd_OB-fold"/>
</dbReference>
<keyword evidence="3" id="KW-0507">mRNA processing</keyword>
<dbReference type="PROSITE" id="PS50054">
    <property type="entry name" value="TYR_PHOSPHATASE_DUAL"/>
    <property type="match status" value="1"/>
</dbReference>
<evidence type="ECO:0000256" key="2">
    <source>
        <dbReference type="ARBA" id="ARBA00012475"/>
    </source>
</evidence>
<dbReference type="CDD" id="cd14502">
    <property type="entry name" value="RNA_5'-triphosphatase"/>
    <property type="match status" value="1"/>
</dbReference>
<dbReference type="SMART" id="SM00195">
    <property type="entry name" value="DSPc"/>
    <property type="match status" value="1"/>
</dbReference>
<evidence type="ECO:0000313" key="16">
    <source>
        <dbReference type="EMBL" id="CAK9233754.1"/>
    </source>
</evidence>